<proteinExistence type="predicted"/>
<dbReference type="EMBL" id="SNRY01004692">
    <property type="protein sequence ID" value="KAA6316955.1"/>
    <property type="molecule type" value="Genomic_DNA"/>
</dbReference>
<organism evidence="1">
    <name type="scientific">termite gut metagenome</name>
    <dbReference type="NCBI Taxonomy" id="433724"/>
    <lineage>
        <taxon>unclassified sequences</taxon>
        <taxon>metagenomes</taxon>
        <taxon>organismal metagenomes</taxon>
    </lineage>
</organism>
<reference evidence="1" key="1">
    <citation type="submission" date="2019-03" db="EMBL/GenBank/DDBJ databases">
        <title>Single cell metagenomics reveals metabolic interactions within the superorganism composed of flagellate Streblomastix strix and complex community of Bacteroidetes bacteria on its surface.</title>
        <authorList>
            <person name="Treitli S.C."/>
            <person name="Kolisko M."/>
            <person name="Husnik F."/>
            <person name="Keeling P."/>
            <person name="Hampl V."/>
        </authorList>
    </citation>
    <scope>NUCLEOTIDE SEQUENCE</scope>
    <source>
        <strain evidence="1">STM</strain>
    </source>
</reference>
<evidence type="ECO:0000313" key="1">
    <source>
        <dbReference type="EMBL" id="KAA6316955.1"/>
    </source>
</evidence>
<feature type="non-terminal residue" evidence="1">
    <location>
        <position position="201"/>
    </location>
</feature>
<accession>A0A5J4Q5A3</accession>
<protein>
    <submittedName>
        <fullName evidence="1">Uncharacterized protein</fullName>
    </submittedName>
</protein>
<dbReference type="Pfam" id="PF16412">
    <property type="entry name" value="DUF5020"/>
    <property type="match status" value="1"/>
</dbReference>
<gene>
    <name evidence="1" type="ORF">EZS27_032819</name>
</gene>
<sequence length="201" mass="23842">MKNYSRDFFTFFLVSLSAFAPLFCLQVSAQTIQLHYDMRHWVAPETNDKNFPTLYVEYFKEQDQGHAFIKPGSFLFKMQADMSGQKNNIGKAYIQVTQTLRMWEPKIFLHFSYSGGLGVTEPKQYSYYIVNTFAAGAAYNMQWKDFWLSNVFDYKYVPYTRSTHDLLYTLYWWKGLYNYKVEFAGDFSIWTENRTHGDDDT</sequence>
<name>A0A5J4Q5A3_9ZZZZ</name>
<dbReference type="AlphaFoldDB" id="A0A5J4Q5A3"/>
<comment type="caution">
    <text evidence="1">The sequence shown here is derived from an EMBL/GenBank/DDBJ whole genome shotgun (WGS) entry which is preliminary data.</text>
</comment>